<comment type="caution">
    <text evidence="1">The sequence shown here is derived from an EMBL/GenBank/DDBJ whole genome shotgun (WGS) entry which is preliminary data.</text>
</comment>
<dbReference type="Proteomes" id="UP001219525">
    <property type="component" value="Unassembled WGS sequence"/>
</dbReference>
<gene>
    <name evidence="1" type="ORF">GGX14DRAFT_667906</name>
</gene>
<proteinExistence type="predicted"/>
<dbReference type="EMBL" id="JARJCW010000078">
    <property type="protein sequence ID" value="KAJ7197380.1"/>
    <property type="molecule type" value="Genomic_DNA"/>
</dbReference>
<keyword evidence="2" id="KW-1185">Reference proteome</keyword>
<evidence type="ECO:0000313" key="2">
    <source>
        <dbReference type="Proteomes" id="UP001219525"/>
    </source>
</evidence>
<evidence type="ECO:0000313" key="1">
    <source>
        <dbReference type="EMBL" id="KAJ7197380.1"/>
    </source>
</evidence>
<protein>
    <submittedName>
        <fullName evidence="1">Uncharacterized protein</fullName>
    </submittedName>
</protein>
<organism evidence="1 2">
    <name type="scientific">Mycena pura</name>
    <dbReference type="NCBI Taxonomy" id="153505"/>
    <lineage>
        <taxon>Eukaryota</taxon>
        <taxon>Fungi</taxon>
        <taxon>Dikarya</taxon>
        <taxon>Basidiomycota</taxon>
        <taxon>Agaricomycotina</taxon>
        <taxon>Agaricomycetes</taxon>
        <taxon>Agaricomycetidae</taxon>
        <taxon>Agaricales</taxon>
        <taxon>Marasmiineae</taxon>
        <taxon>Mycenaceae</taxon>
        <taxon>Mycena</taxon>
    </lineage>
</organism>
<name>A0AAD6Y9A0_9AGAR</name>
<reference evidence="1" key="1">
    <citation type="submission" date="2023-03" db="EMBL/GenBank/DDBJ databases">
        <title>Massive genome expansion in bonnet fungi (Mycena s.s.) driven by repeated elements and novel gene families across ecological guilds.</title>
        <authorList>
            <consortium name="Lawrence Berkeley National Laboratory"/>
            <person name="Harder C.B."/>
            <person name="Miyauchi S."/>
            <person name="Viragh M."/>
            <person name="Kuo A."/>
            <person name="Thoen E."/>
            <person name="Andreopoulos B."/>
            <person name="Lu D."/>
            <person name="Skrede I."/>
            <person name="Drula E."/>
            <person name="Henrissat B."/>
            <person name="Morin E."/>
            <person name="Kohler A."/>
            <person name="Barry K."/>
            <person name="LaButti K."/>
            <person name="Morin E."/>
            <person name="Salamov A."/>
            <person name="Lipzen A."/>
            <person name="Mereny Z."/>
            <person name="Hegedus B."/>
            <person name="Baldrian P."/>
            <person name="Stursova M."/>
            <person name="Weitz H."/>
            <person name="Taylor A."/>
            <person name="Grigoriev I.V."/>
            <person name="Nagy L.G."/>
            <person name="Martin F."/>
            <person name="Kauserud H."/>
        </authorList>
    </citation>
    <scope>NUCLEOTIDE SEQUENCE</scope>
    <source>
        <strain evidence="1">9144</strain>
    </source>
</reference>
<accession>A0AAD6Y9A0</accession>
<sequence length="265" mass="29504">MYGRTVPVRASGYGRTYWHRNCTTVAIYDTVWCRSQVQLQLVPITSNSVFRERAVARKYSKIFGPVTRDIRIDRNSTVPPKHTPHPALGNPVQLASFWIPVDSTGHTRSEASLRACGNALAGLPGPPRRSRDVFCYRPGPQSLWHWGRSRYLRNKGVPECAENTALDGEGTALDPDTMDLILRRVQPTRKREAQTSVDFKTLLGGSLSVEARVGGPFYPDVLLLPDTVSVSPALLSSLRCTHKLRTASFRGRPSAPHRRAIYDLA</sequence>
<dbReference type="AlphaFoldDB" id="A0AAD6Y9A0"/>